<dbReference type="Gene3D" id="3.30.365.10">
    <property type="entry name" value="Aldehyde oxidase/xanthine dehydrogenase, molybdopterin binding domain"/>
    <property type="match status" value="3"/>
</dbReference>
<dbReference type="InterPro" id="IPR000674">
    <property type="entry name" value="Ald_Oxase/Xan_DH_a/b"/>
</dbReference>
<sequence>MKLSRRGILTGAAAGGGLLVAWWLLPRTYHNPLTPGRGEDVFGAWLRIGENSVVTVAVPQLEMGQGVTTVLPQLVAMELGADWRQVAIEPAPPSGAYPNLPLAQKWAPLWDPVAAGLSDTTDELLAARFARETRFNATAEGTTLAAYEDMAREAGAAARAMLAQEAAERWGMAWEELTIAEGLVRGGDGLIATFGELASGAAERAVPDPAPLRPEPAREEPLAVFADAAPAFPRIDLPAKVDGSLQFAGDVRLPGMLHASIRHGPNAGAELTGFDAAAGYGVPGVVQVVEGRRWLAAVAETWWSAERALEAMNPQFTVSYPAGSAEIPARLGLMLENGASFRIAETGFGAEGMTRVDLARRYEVEPHLAAPLETATATARFAGGRLELWIASQASESARRAAADALGIAAEDVALYPMPAGGSFDARLEHDHAIEVALVAREVAERFPEGARAVQLTWPRRSELTHARPRPPAWMLLGAQLQPGVPGSPGTGGAIDALRVRIACPPAALEFGRRLFGGLTPWAAIRETEGKKDPLACTGAVPPYQLPSLVVEHVPVEISLPVGRVRGNADSYTAFAIESFIDEIAQQSGREPLSYRMAMLGSDIRLAACLQRAAQLGDWDGGASGSGQGLACHRLGDGPDAPRIACVATARGSAGESGGGVRVTRLSVAVDIGRIVNLDIARQQIEGGLVFGLGMALARAPRWRSGLPASVDYADLDLPTLADCPEIQVDFIASEAPPADPGEIGAVVAPPAIANALFSATGLRLRRLPLLSDGI</sequence>
<dbReference type="InterPro" id="IPR037165">
    <property type="entry name" value="AldOxase/xan_DH_Mopterin-bd_sf"/>
</dbReference>
<dbReference type="Gene3D" id="3.90.1170.50">
    <property type="entry name" value="Aldehyde oxidase/xanthine dehydrogenase, a/b hammerhead"/>
    <property type="match status" value="1"/>
</dbReference>
<gene>
    <name evidence="3" type="ORF">EH32_04045</name>
</gene>
<dbReference type="Pfam" id="PF02738">
    <property type="entry name" value="MoCoBD_1"/>
    <property type="match status" value="1"/>
</dbReference>
<evidence type="ECO:0000259" key="2">
    <source>
        <dbReference type="SMART" id="SM01008"/>
    </source>
</evidence>
<dbReference type="SUPFAM" id="SSF56003">
    <property type="entry name" value="Molybdenum cofactor-binding domain"/>
    <property type="match status" value="2"/>
</dbReference>
<keyword evidence="4" id="KW-1185">Reference proteome</keyword>
<name>A0A074M7B6_9SPHN</name>
<dbReference type="EMBL" id="JMIX01000015">
    <property type="protein sequence ID" value="KEO89309.1"/>
    <property type="molecule type" value="Genomic_DNA"/>
</dbReference>
<protein>
    <submittedName>
        <fullName evidence="3">Xanthine dehydrogenase</fullName>
    </submittedName>
</protein>
<feature type="transmembrane region" description="Helical" evidence="1">
    <location>
        <begin position="7"/>
        <end position="25"/>
    </location>
</feature>
<dbReference type="InterPro" id="IPR012368">
    <property type="entry name" value="OxRdtase_Mopterin-bd_su_IorB"/>
</dbReference>
<keyword evidence="1" id="KW-0472">Membrane</keyword>
<dbReference type="Pfam" id="PF20256">
    <property type="entry name" value="MoCoBD_2"/>
    <property type="match status" value="1"/>
</dbReference>
<reference evidence="3 4" key="1">
    <citation type="submission" date="2014-04" db="EMBL/GenBank/DDBJ databases">
        <title>A comprehensive comparison of genomes of Erythrobacter spp. Strains.</title>
        <authorList>
            <person name="Zheng Q."/>
        </authorList>
    </citation>
    <scope>NUCLEOTIDE SEQUENCE [LARGE SCALE GENOMIC DNA]</scope>
    <source>
        <strain evidence="3 4">DSM 8509</strain>
    </source>
</reference>
<dbReference type="PANTHER" id="PTHR47495:SF1">
    <property type="entry name" value="BLL3820 PROTEIN"/>
    <property type="match status" value="1"/>
</dbReference>
<dbReference type="KEGG" id="elq:Ga0102493_11529"/>
<dbReference type="RefSeq" id="WP_034906742.1">
    <property type="nucleotide sequence ID" value="NZ_CP017057.1"/>
</dbReference>
<dbReference type="PATRIC" id="fig|39960.10.peg.2775"/>
<dbReference type="SMART" id="SM01008">
    <property type="entry name" value="Ald_Xan_dh_C"/>
    <property type="match status" value="1"/>
</dbReference>
<dbReference type="InterPro" id="IPR052516">
    <property type="entry name" value="N-heterocyclic_Hydroxylase"/>
</dbReference>
<evidence type="ECO:0000313" key="4">
    <source>
        <dbReference type="Proteomes" id="UP000027866"/>
    </source>
</evidence>
<dbReference type="GO" id="GO:0016491">
    <property type="term" value="F:oxidoreductase activity"/>
    <property type="evidence" value="ECO:0007669"/>
    <property type="project" value="InterPro"/>
</dbReference>
<keyword evidence="1" id="KW-1133">Transmembrane helix</keyword>
<keyword evidence="1" id="KW-0812">Transmembrane</keyword>
<dbReference type="OrthoDB" id="9767994at2"/>
<evidence type="ECO:0000313" key="3">
    <source>
        <dbReference type="EMBL" id="KEO89309.1"/>
    </source>
</evidence>
<dbReference type="PIRSF" id="PIRSF036389">
    <property type="entry name" value="IOR_B"/>
    <property type="match status" value="1"/>
</dbReference>
<dbReference type="InterPro" id="IPR008274">
    <property type="entry name" value="AldOxase/xan_DH_MoCoBD1"/>
</dbReference>
<dbReference type="AlphaFoldDB" id="A0A074M7B6"/>
<dbReference type="PANTHER" id="PTHR47495">
    <property type="entry name" value="ALDEHYDE DEHYDROGENASE"/>
    <property type="match status" value="1"/>
</dbReference>
<feature type="domain" description="Aldehyde oxidase/xanthine dehydrogenase a/b hammerhead" evidence="2">
    <location>
        <begin position="242"/>
        <end position="328"/>
    </location>
</feature>
<proteinExistence type="predicted"/>
<dbReference type="Proteomes" id="UP000027866">
    <property type="component" value="Unassembled WGS sequence"/>
</dbReference>
<evidence type="ECO:0000256" key="1">
    <source>
        <dbReference type="SAM" id="Phobius"/>
    </source>
</evidence>
<dbReference type="InterPro" id="IPR046867">
    <property type="entry name" value="AldOxase/xan_DH_MoCoBD2"/>
</dbReference>
<comment type="caution">
    <text evidence="3">The sequence shown here is derived from an EMBL/GenBank/DDBJ whole genome shotgun (WGS) entry which is preliminary data.</text>
</comment>
<organism evidence="3 4">
    <name type="scientific">Erythrobacter litoralis</name>
    <dbReference type="NCBI Taxonomy" id="39960"/>
    <lineage>
        <taxon>Bacteria</taxon>
        <taxon>Pseudomonadati</taxon>
        <taxon>Pseudomonadota</taxon>
        <taxon>Alphaproteobacteria</taxon>
        <taxon>Sphingomonadales</taxon>
        <taxon>Erythrobacteraceae</taxon>
        <taxon>Erythrobacter/Porphyrobacter group</taxon>
        <taxon>Erythrobacter</taxon>
    </lineage>
</organism>
<accession>A0A074M7B6</accession>